<comment type="caution">
    <text evidence="1">The sequence shown here is derived from an EMBL/GenBank/DDBJ whole genome shotgun (WGS) entry which is preliminary data.</text>
</comment>
<name>A0A813KNQ6_POLGL</name>
<reference evidence="1" key="1">
    <citation type="submission" date="2021-02" db="EMBL/GenBank/DDBJ databases">
        <authorList>
            <person name="Dougan E. K."/>
            <person name="Rhodes N."/>
            <person name="Thang M."/>
            <person name="Chan C."/>
        </authorList>
    </citation>
    <scope>NUCLEOTIDE SEQUENCE</scope>
</reference>
<accession>A0A813KNQ6</accession>
<dbReference type="SUPFAM" id="SSF103642">
    <property type="entry name" value="Sec-C motif"/>
    <property type="match status" value="1"/>
</dbReference>
<proteinExistence type="predicted"/>
<evidence type="ECO:0000313" key="1">
    <source>
        <dbReference type="EMBL" id="CAE8712070.1"/>
    </source>
</evidence>
<protein>
    <submittedName>
        <fullName evidence="1">Uncharacterized protein</fullName>
    </submittedName>
</protein>
<dbReference type="InterPro" id="IPR004027">
    <property type="entry name" value="SEC_C_motif"/>
</dbReference>
<dbReference type="Proteomes" id="UP000626109">
    <property type="component" value="Unassembled WGS sequence"/>
</dbReference>
<sequence length="166" mass="18327">DDRLLSFRVEPNEGEAENPNFPQNLYHAMELFLHHGFIPLGRRLQQCTNRYFALLEQGPNELNKTGKAIVCFHCGHCGLASSLDELPPAEKGEKAGLCINCQDCSHTNFVELVLPNGRQMPWMERSQAEAEKATPKPVSGARVKPNEPCPCSSGKKAKKCCHIGGV</sequence>
<feature type="non-terminal residue" evidence="1">
    <location>
        <position position="1"/>
    </location>
</feature>
<evidence type="ECO:0000313" key="2">
    <source>
        <dbReference type="Proteomes" id="UP000626109"/>
    </source>
</evidence>
<dbReference type="EMBL" id="CAJNNW010032265">
    <property type="protein sequence ID" value="CAE8712070.1"/>
    <property type="molecule type" value="Genomic_DNA"/>
</dbReference>
<dbReference type="AlphaFoldDB" id="A0A813KNQ6"/>
<dbReference type="Pfam" id="PF02810">
    <property type="entry name" value="SEC-C"/>
    <property type="match status" value="1"/>
</dbReference>
<gene>
    <name evidence="1" type="ORF">PGLA2088_LOCUS36820</name>
</gene>
<organism evidence="1 2">
    <name type="scientific">Polarella glacialis</name>
    <name type="common">Dinoflagellate</name>
    <dbReference type="NCBI Taxonomy" id="89957"/>
    <lineage>
        <taxon>Eukaryota</taxon>
        <taxon>Sar</taxon>
        <taxon>Alveolata</taxon>
        <taxon>Dinophyceae</taxon>
        <taxon>Suessiales</taxon>
        <taxon>Suessiaceae</taxon>
        <taxon>Polarella</taxon>
    </lineage>
</organism>
<dbReference type="Gene3D" id="3.10.450.50">
    <property type="match status" value="1"/>
</dbReference>